<sequence>MCAMNFLAHLHLAQLANSSLLGNLMADFVRGNVQSQWPAPVVAGIAMHRRLDVLTDNLPEVRIARELFRPETRRVAPITLDVIWDHFLSLHWEKIHPTQSLVAFTAAAEQDIVPQLAGTPEGFIELNAVMWRERWFEHYAEPTRLARVLNGMAHRRPRLAALRDSYQDFVDHYDQLEPLFFQFYPRLMAAARAQKL</sequence>
<dbReference type="PANTHER" id="PTHR38764:SF1">
    <property type="entry name" value="ACYL CARRIER PROTEIN PHOSPHODIESTERASE"/>
    <property type="match status" value="1"/>
</dbReference>
<keyword evidence="4" id="KW-0443">Lipid metabolism</keyword>
<accession>A0A1I4ANN2</accession>
<dbReference type="Pfam" id="PF04336">
    <property type="entry name" value="ACP_PD"/>
    <property type="match status" value="1"/>
</dbReference>
<dbReference type="InterPro" id="IPR007431">
    <property type="entry name" value="ACP_PD"/>
</dbReference>
<evidence type="ECO:0000313" key="7">
    <source>
        <dbReference type="Proteomes" id="UP000198841"/>
    </source>
</evidence>
<evidence type="ECO:0000313" key="6">
    <source>
        <dbReference type="EMBL" id="SFK57537.1"/>
    </source>
</evidence>
<comment type="caution">
    <text evidence="6">The sequence shown here is derived from an EMBL/GenBank/DDBJ whole genome shotgun (WGS) entry which is preliminary data.</text>
</comment>
<keyword evidence="1" id="KW-0444">Lipid biosynthesis</keyword>
<dbReference type="Proteomes" id="UP000198841">
    <property type="component" value="Unassembled WGS sequence"/>
</dbReference>
<evidence type="ECO:0000256" key="3">
    <source>
        <dbReference type="ARBA" id="ARBA00022832"/>
    </source>
</evidence>
<keyword evidence="2" id="KW-0378">Hydrolase</keyword>
<organism evidence="6 7">
    <name type="scientific">Candidatus Pantoea symbiotica</name>
    <dbReference type="NCBI Taxonomy" id="1884370"/>
    <lineage>
        <taxon>Bacteria</taxon>
        <taxon>Pseudomonadati</taxon>
        <taxon>Pseudomonadota</taxon>
        <taxon>Gammaproteobacteria</taxon>
        <taxon>Enterobacterales</taxon>
        <taxon>Erwiniaceae</taxon>
        <taxon>Pantoea</taxon>
    </lineage>
</organism>
<proteinExistence type="predicted"/>
<protein>
    <submittedName>
        <fullName evidence="6">Acyl carrier protein phosphodiesterase</fullName>
    </submittedName>
</protein>
<dbReference type="PANTHER" id="PTHR38764">
    <property type="entry name" value="ACYL CARRIER PROTEIN PHOSPHODIESTERASE"/>
    <property type="match status" value="1"/>
</dbReference>
<dbReference type="EMBL" id="FOSD01000008">
    <property type="protein sequence ID" value="SFK57537.1"/>
    <property type="molecule type" value="Genomic_DNA"/>
</dbReference>
<reference evidence="6 7" key="1">
    <citation type="submission" date="2016-10" db="EMBL/GenBank/DDBJ databases">
        <authorList>
            <person name="Varghese N."/>
            <person name="Submissions S."/>
        </authorList>
    </citation>
    <scope>NUCLEOTIDE SEQUENCE [LARGE SCALE GENOMIC DNA]</scope>
    <source>
        <strain evidence="6 7">YR512</strain>
    </source>
</reference>
<keyword evidence="7" id="KW-1185">Reference proteome</keyword>
<evidence type="ECO:0000256" key="1">
    <source>
        <dbReference type="ARBA" id="ARBA00022516"/>
    </source>
</evidence>
<evidence type="ECO:0000256" key="4">
    <source>
        <dbReference type="ARBA" id="ARBA00023098"/>
    </source>
</evidence>
<dbReference type="PIRSF" id="PIRSF011489">
    <property type="entry name" value="DUF479"/>
    <property type="match status" value="1"/>
</dbReference>
<evidence type="ECO:0000256" key="2">
    <source>
        <dbReference type="ARBA" id="ARBA00022801"/>
    </source>
</evidence>
<keyword evidence="5" id="KW-0275">Fatty acid biosynthesis</keyword>
<evidence type="ECO:0000256" key="5">
    <source>
        <dbReference type="ARBA" id="ARBA00023160"/>
    </source>
</evidence>
<keyword evidence="3" id="KW-0276">Fatty acid metabolism</keyword>
<gene>
    <name evidence="6" type="ORF">SAMN05518863_10862</name>
</gene>
<name>A0A1I4ANN2_9GAMM</name>